<protein>
    <submittedName>
        <fullName evidence="2">Uncharacterized protein</fullName>
    </submittedName>
</protein>
<sequence>MFSSSSSSSVVMIERAAVAVSLPHQPRSNALSLALSSTLQFVVSFIFVYFDAAPFFFSVAYTHSSVYLTVPSIIIGSFRKAKFNNFRELLRLSSLTMFSNSNFKDKVLHAMHIGH</sequence>
<evidence type="ECO:0000313" key="2">
    <source>
        <dbReference type="EMBL" id="KAK9040893.1"/>
    </source>
</evidence>
<gene>
    <name evidence="2" type="ORF">V6N11_016029</name>
</gene>
<keyword evidence="3" id="KW-1185">Reference proteome</keyword>
<keyword evidence="1" id="KW-0812">Transmembrane</keyword>
<proteinExistence type="predicted"/>
<keyword evidence="1" id="KW-1133">Transmembrane helix</keyword>
<evidence type="ECO:0000313" key="3">
    <source>
        <dbReference type="Proteomes" id="UP001396334"/>
    </source>
</evidence>
<accession>A0ABR2TTS2</accession>
<organism evidence="2 3">
    <name type="scientific">Hibiscus sabdariffa</name>
    <name type="common">roselle</name>
    <dbReference type="NCBI Taxonomy" id="183260"/>
    <lineage>
        <taxon>Eukaryota</taxon>
        <taxon>Viridiplantae</taxon>
        <taxon>Streptophyta</taxon>
        <taxon>Embryophyta</taxon>
        <taxon>Tracheophyta</taxon>
        <taxon>Spermatophyta</taxon>
        <taxon>Magnoliopsida</taxon>
        <taxon>eudicotyledons</taxon>
        <taxon>Gunneridae</taxon>
        <taxon>Pentapetalae</taxon>
        <taxon>rosids</taxon>
        <taxon>malvids</taxon>
        <taxon>Malvales</taxon>
        <taxon>Malvaceae</taxon>
        <taxon>Malvoideae</taxon>
        <taxon>Hibiscus</taxon>
    </lineage>
</organism>
<name>A0ABR2TTS2_9ROSI</name>
<dbReference type="EMBL" id="JBBPBN010000004">
    <property type="protein sequence ID" value="KAK9040893.1"/>
    <property type="molecule type" value="Genomic_DNA"/>
</dbReference>
<dbReference type="Proteomes" id="UP001396334">
    <property type="component" value="Unassembled WGS sequence"/>
</dbReference>
<evidence type="ECO:0000256" key="1">
    <source>
        <dbReference type="SAM" id="Phobius"/>
    </source>
</evidence>
<feature type="transmembrane region" description="Helical" evidence="1">
    <location>
        <begin position="30"/>
        <end position="50"/>
    </location>
</feature>
<reference evidence="2 3" key="1">
    <citation type="journal article" date="2024" name="G3 (Bethesda)">
        <title>Genome assembly of Hibiscus sabdariffa L. provides insights into metabolisms of medicinal natural products.</title>
        <authorList>
            <person name="Kim T."/>
        </authorList>
    </citation>
    <scope>NUCLEOTIDE SEQUENCE [LARGE SCALE GENOMIC DNA]</scope>
    <source>
        <strain evidence="2">TK-2024</strain>
        <tissue evidence="2">Old leaves</tissue>
    </source>
</reference>
<feature type="transmembrane region" description="Helical" evidence="1">
    <location>
        <begin position="56"/>
        <end position="78"/>
    </location>
</feature>
<comment type="caution">
    <text evidence="2">The sequence shown here is derived from an EMBL/GenBank/DDBJ whole genome shotgun (WGS) entry which is preliminary data.</text>
</comment>
<keyword evidence="1" id="KW-0472">Membrane</keyword>